<feature type="region of interest" description="Disordered" evidence="1">
    <location>
        <begin position="191"/>
        <end position="219"/>
    </location>
</feature>
<evidence type="ECO:0000256" key="3">
    <source>
        <dbReference type="SAM" id="SignalP"/>
    </source>
</evidence>
<feature type="transmembrane region" description="Helical" evidence="2">
    <location>
        <begin position="227"/>
        <end position="249"/>
    </location>
</feature>
<keyword evidence="2" id="KW-1133">Transmembrane helix</keyword>
<evidence type="ECO:0000256" key="2">
    <source>
        <dbReference type="SAM" id="Phobius"/>
    </source>
</evidence>
<dbReference type="InterPro" id="IPR013783">
    <property type="entry name" value="Ig-like_fold"/>
</dbReference>
<sequence>MRFDQCWLTLCLLSVEVLHMSESIAVKFSQNEPLYVALGQTLVLEVQFQLQQKETIQLLTWELKNSNGEVRVAEGLTTYNNRTAVGKSGALLRIKGVVDSDYGIYKVTVTSDNGDQMSDSRQVLQITNPPTASLSMHCSVAAQGAQWDSPSFLWYVDGVKVTNETGEISEEGSLLRLVKLGHNYTCIASSSQGTSQAQVHRIGPPTPSPSPPPTPSPPPGPCHCTGLIVAVVIESITLGLLIIGGCVWYKKNNASGCAESVPNTDIDF</sequence>
<keyword evidence="2" id="KW-0812">Transmembrane</keyword>
<dbReference type="SUPFAM" id="SSF48726">
    <property type="entry name" value="Immunoglobulin"/>
    <property type="match status" value="2"/>
</dbReference>
<feature type="signal peptide" evidence="3">
    <location>
        <begin position="1"/>
        <end position="25"/>
    </location>
</feature>
<protein>
    <recommendedName>
        <fullName evidence="4">Ig-like domain-containing protein</fullName>
    </recommendedName>
</protein>
<comment type="caution">
    <text evidence="5">The sequence shown here is derived from an EMBL/GenBank/DDBJ whole genome shotgun (WGS) entry which is preliminary data.</text>
</comment>
<keyword evidence="6" id="KW-1185">Reference proteome</keyword>
<dbReference type="InterPro" id="IPR036179">
    <property type="entry name" value="Ig-like_dom_sf"/>
</dbReference>
<keyword evidence="3" id="KW-0732">Signal</keyword>
<keyword evidence="2" id="KW-0472">Membrane</keyword>
<gene>
    <name evidence="5" type="ORF">KOW79_018965</name>
</gene>
<organism evidence="5 6">
    <name type="scientific">Hemibagrus wyckioides</name>
    <dbReference type="NCBI Taxonomy" id="337641"/>
    <lineage>
        <taxon>Eukaryota</taxon>
        <taxon>Metazoa</taxon>
        <taxon>Chordata</taxon>
        <taxon>Craniata</taxon>
        <taxon>Vertebrata</taxon>
        <taxon>Euteleostomi</taxon>
        <taxon>Actinopterygii</taxon>
        <taxon>Neopterygii</taxon>
        <taxon>Teleostei</taxon>
        <taxon>Ostariophysi</taxon>
        <taxon>Siluriformes</taxon>
        <taxon>Bagridae</taxon>
        <taxon>Hemibagrus</taxon>
    </lineage>
</organism>
<proteinExistence type="predicted"/>
<name>A0A9D3SBV9_9TELE</name>
<reference evidence="5 6" key="1">
    <citation type="submission" date="2021-06" db="EMBL/GenBank/DDBJ databases">
        <title>Chromosome-level genome assembly of the red-tail catfish (Hemibagrus wyckioides).</title>
        <authorList>
            <person name="Shao F."/>
        </authorList>
    </citation>
    <scope>NUCLEOTIDE SEQUENCE [LARGE SCALE GENOMIC DNA]</scope>
    <source>
        <strain evidence="5">EC202008001</strain>
        <tissue evidence="5">Blood</tissue>
    </source>
</reference>
<feature type="chain" id="PRO_5038437745" description="Ig-like domain-containing protein" evidence="3">
    <location>
        <begin position="26"/>
        <end position="268"/>
    </location>
</feature>
<evidence type="ECO:0000313" key="6">
    <source>
        <dbReference type="Proteomes" id="UP000824219"/>
    </source>
</evidence>
<dbReference type="InterPro" id="IPR007110">
    <property type="entry name" value="Ig-like_dom"/>
</dbReference>
<dbReference type="AlphaFoldDB" id="A0A9D3SBV9"/>
<dbReference type="Gene3D" id="2.60.40.10">
    <property type="entry name" value="Immunoglobulins"/>
    <property type="match status" value="2"/>
</dbReference>
<evidence type="ECO:0000259" key="4">
    <source>
        <dbReference type="PROSITE" id="PS50835"/>
    </source>
</evidence>
<dbReference type="PROSITE" id="PS50835">
    <property type="entry name" value="IG_LIKE"/>
    <property type="match status" value="1"/>
</dbReference>
<dbReference type="Proteomes" id="UP000824219">
    <property type="component" value="Linkage Group LG23"/>
</dbReference>
<evidence type="ECO:0000313" key="5">
    <source>
        <dbReference type="EMBL" id="KAG7317930.1"/>
    </source>
</evidence>
<feature type="compositionally biased region" description="Pro residues" evidence="1">
    <location>
        <begin position="204"/>
        <end position="219"/>
    </location>
</feature>
<evidence type="ECO:0000256" key="1">
    <source>
        <dbReference type="SAM" id="MobiDB-lite"/>
    </source>
</evidence>
<dbReference type="EMBL" id="JAHKSW010000023">
    <property type="protein sequence ID" value="KAG7317930.1"/>
    <property type="molecule type" value="Genomic_DNA"/>
</dbReference>
<dbReference type="OrthoDB" id="8841032at2759"/>
<accession>A0A9D3SBV9</accession>
<feature type="domain" description="Ig-like" evidence="4">
    <location>
        <begin position="133"/>
        <end position="200"/>
    </location>
</feature>